<organism evidence="2 3">
    <name type="scientific">Rhodococcus rhodochrous</name>
    <dbReference type="NCBI Taxonomy" id="1829"/>
    <lineage>
        <taxon>Bacteria</taxon>
        <taxon>Bacillati</taxon>
        <taxon>Actinomycetota</taxon>
        <taxon>Actinomycetes</taxon>
        <taxon>Mycobacteriales</taxon>
        <taxon>Nocardiaceae</taxon>
        <taxon>Rhodococcus</taxon>
    </lineage>
</organism>
<protein>
    <recommendedName>
        <fullName evidence="4">ABC transporter permease</fullName>
    </recommendedName>
</protein>
<accession>A0AA47AFW9</accession>
<dbReference type="Proteomes" id="UP001162740">
    <property type="component" value="Plasmid pGD02.2.1"/>
</dbReference>
<name>A0AA47AFW9_RHORH</name>
<geneLocation type="plasmid" evidence="2 3">
    <name>pGD02.2.1</name>
</geneLocation>
<feature type="transmembrane region" description="Helical" evidence="1">
    <location>
        <begin position="238"/>
        <end position="260"/>
    </location>
</feature>
<evidence type="ECO:0000256" key="1">
    <source>
        <dbReference type="SAM" id="Phobius"/>
    </source>
</evidence>
<keyword evidence="2" id="KW-0614">Plasmid</keyword>
<feature type="transmembrane region" description="Helical" evidence="1">
    <location>
        <begin position="149"/>
        <end position="171"/>
    </location>
</feature>
<feature type="transmembrane region" description="Helical" evidence="1">
    <location>
        <begin position="59"/>
        <end position="79"/>
    </location>
</feature>
<dbReference type="AlphaFoldDB" id="A0AA47AFW9"/>
<keyword evidence="1" id="KW-1133">Transmembrane helix</keyword>
<keyword evidence="1" id="KW-0472">Membrane</keyword>
<sequence>MKRAVRGELTRLFSTRLPMWALIAAVASGAGLTGLLGLVGPENASPPMPALDTSEGVGIAIGLAGLLLFVPALFGTVAITSEYRHQTIGSTFLAVPRRGRVLGAKLAVYSVFGLAYGLLMSLSSAIALWSVATMRGITLGASAGDLVTLLARLAVAAAIYTMLGMGIGALARNQLVAVGVALGYFYLVEPALMIVPGLGAFYPFLPGGATASLMDFTFLADTVAQESSLGVPALLSPLVGVLVLLGYAAAASVVAVVSPLRRDLA</sequence>
<proteinExistence type="predicted"/>
<keyword evidence="1" id="KW-0812">Transmembrane</keyword>
<evidence type="ECO:0000313" key="3">
    <source>
        <dbReference type="Proteomes" id="UP001162740"/>
    </source>
</evidence>
<dbReference type="EMBL" id="CP083975">
    <property type="protein sequence ID" value="UZF48052.1"/>
    <property type="molecule type" value="Genomic_DNA"/>
</dbReference>
<feature type="transmembrane region" description="Helical" evidence="1">
    <location>
        <begin position="106"/>
        <end position="129"/>
    </location>
</feature>
<evidence type="ECO:0000313" key="2">
    <source>
        <dbReference type="EMBL" id="UZF48052.1"/>
    </source>
</evidence>
<evidence type="ECO:0008006" key="4">
    <source>
        <dbReference type="Google" id="ProtNLM"/>
    </source>
</evidence>
<feature type="transmembrane region" description="Helical" evidence="1">
    <location>
        <begin position="183"/>
        <end position="205"/>
    </location>
</feature>
<reference evidence="2 3" key="1">
    <citation type="journal article" date="2021" name="Front. Microbiol.">
        <title>Bacterial Transformation of Aromatic Monomers in Softwood Black Liquor.</title>
        <authorList>
            <person name="Navas L.E."/>
            <person name="Dexter G."/>
            <person name="Liu J."/>
            <person name="Levy-Booth D."/>
            <person name="Cho M."/>
            <person name="Jang S.K."/>
            <person name="Mansfield S.D."/>
            <person name="Renneckar S."/>
            <person name="Mohn W.W."/>
            <person name="Eltis L.D."/>
        </authorList>
    </citation>
    <scope>NUCLEOTIDE SEQUENCE [LARGE SCALE GENOMIC DNA]</scope>
    <source>
        <strain evidence="2 3">GD02</strain>
    </source>
</reference>
<feature type="transmembrane region" description="Helical" evidence="1">
    <location>
        <begin position="20"/>
        <end position="39"/>
    </location>
</feature>
<dbReference type="RefSeq" id="WP_059384592.1">
    <property type="nucleotide sequence ID" value="NZ_CP032221.1"/>
</dbReference>
<gene>
    <name evidence="2" type="ORF">KUM34_027020</name>
</gene>